<reference evidence="6" key="1">
    <citation type="submission" date="2017-11" db="EMBL/GenBank/DDBJ databases">
        <title>The complete genome sequence of Sphingopyxis pomeranensis sp. nov. strain WS5A3p.</title>
        <authorList>
            <person name="Kaminski M.A."/>
        </authorList>
    </citation>
    <scope>NUCLEOTIDE SEQUENCE [LARGE SCALE GENOMIC DNA]</scope>
    <source>
        <strain evidence="6">WS5A3p</strain>
    </source>
</reference>
<evidence type="ECO:0000256" key="1">
    <source>
        <dbReference type="ARBA" id="ARBA00001974"/>
    </source>
</evidence>
<evidence type="ECO:0000256" key="3">
    <source>
        <dbReference type="ARBA" id="ARBA00022827"/>
    </source>
</evidence>
<dbReference type="InterPro" id="IPR050641">
    <property type="entry name" value="RIFMO-like"/>
</dbReference>
<evidence type="ECO:0000259" key="4">
    <source>
        <dbReference type="Pfam" id="PF01494"/>
    </source>
</evidence>
<dbReference type="PRINTS" id="PR00420">
    <property type="entry name" value="RNGMNOXGNASE"/>
</dbReference>
<organism evidence="5 6">
    <name type="scientific">Sphingopyxis lindanitolerans</name>
    <dbReference type="NCBI Taxonomy" id="2054227"/>
    <lineage>
        <taxon>Bacteria</taxon>
        <taxon>Pseudomonadati</taxon>
        <taxon>Pseudomonadota</taxon>
        <taxon>Alphaproteobacteria</taxon>
        <taxon>Sphingomonadales</taxon>
        <taxon>Sphingomonadaceae</taxon>
        <taxon>Sphingopyxis</taxon>
    </lineage>
</organism>
<dbReference type="GO" id="GO:0016709">
    <property type="term" value="F:oxidoreductase activity, acting on paired donors, with incorporation or reduction of molecular oxygen, NAD(P)H as one donor, and incorporation of one atom of oxygen"/>
    <property type="evidence" value="ECO:0007669"/>
    <property type="project" value="UniProtKB-ARBA"/>
</dbReference>
<evidence type="ECO:0000313" key="5">
    <source>
        <dbReference type="EMBL" id="PQM29040.1"/>
    </source>
</evidence>
<dbReference type="Gene3D" id="3.50.50.60">
    <property type="entry name" value="FAD/NAD(P)-binding domain"/>
    <property type="match status" value="1"/>
</dbReference>
<dbReference type="NCBIfam" id="NF004780">
    <property type="entry name" value="PRK06126.1"/>
    <property type="match status" value="1"/>
</dbReference>
<feature type="domain" description="FAD-binding" evidence="4">
    <location>
        <begin position="8"/>
        <end position="366"/>
    </location>
</feature>
<gene>
    <name evidence="5" type="ORF">CVO77_11635</name>
</gene>
<keyword evidence="6" id="KW-1185">Reference proteome</keyword>
<dbReference type="PANTHER" id="PTHR43004">
    <property type="entry name" value="TRK SYSTEM POTASSIUM UPTAKE PROTEIN"/>
    <property type="match status" value="1"/>
</dbReference>
<dbReference type="InterPro" id="IPR036188">
    <property type="entry name" value="FAD/NAD-bd_sf"/>
</dbReference>
<accession>A0A2S8B9N9</accession>
<protein>
    <submittedName>
        <fullName evidence="5">FAD-monooxygenase</fullName>
    </submittedName>
</protein>
<dbReference type="EMBL" id="PHFW01000002">
    <property type="protein sequence ID" value="PQM29040.1"/>
    <property type="molecule type" value="Genomic_DNA"/>
</dbReference>
<keyword evidence="2" id="KW-0285">Flavoprotein</keyword>
<evidence type="ECO:0000256" key="2">
    <source>
        <dbReference type="ARBA" id="ARBA00022630"/>
    </source>
</evidence>
<dbReference type="InterPro" id="IPR002938">
    <property type="entry name" value="FAD-bd"/>
</dbReference>
<keyword evidence="5" id="KW-0503">Monooxygenase</keyword>
<dbReference type="Gene3D" id="3.40.30.120">
    <property type="match status" value="1"/>
</dbReference>
<comment type="caution">
    <text evidence="5">The sequence shown here is derived from an EMBL/GenBank/DDBJ whole genome shotgun (WGS) entry which is preliminary data.</text>
</comment>
<dbReference type="Pfam" id="PF21274">
    <property type="entry name" value="Rng_hyd_C"/>
    <property type="match status" value="1"/>
</dbReference>
<dbReference type="PANTHER" id="PTHR43004:SF19">
    <property type="entry name" value="BINDING MONOOXYGENASE, PUTATIVE (JCVI)-RELATED"/>
    <property type="match status" value="1"/>
</dbReference>
<keyword evidence="5" id="KW-0560">Oxidoreductase</keyword>
<dbReference type="Pfam" id="PF01494">
    <property type="entry name" value="FAD_binding_3"/>
    <property type="match status" value="1"/>
</dbReference>
<dbReference type="SUPFAM" id="SSF51905">
    <property type="entry name" value="FAD/NAD(P)-binding domain"/>
    <property type="match status" value="1"/>
</dbReference>
<evidence type="ECO:0000313" key="6">
    <source>
        <dbReference type="Proteomes" id="UP000238954"/>
    </source>
</evidence>
<proteinExistence type="predicted"/>
<sequence>MGASSIMTPVLIVGGGPVGLTLAIDLAHRGIKSIVIEERSEPMAHPKATLLGARSMELFRRWGMDRSVYDAAIPADNPYYIIFTTRLAGQELYRVQSPSIREMMTRDPVAAARFAEMRWSPYGKTQIGQQALEPVLLAKVAELGAFIDLRQGWRCERFTQDADGVTGHVVHIETDAKEDISALYLANCEGGVGPIRRQLGIRRNGRGKMRSNVSLFFRSKDFLEVHGRGLANLYFVFTPDCFGVFTAIDGEELWNFQYYFLDPARQAEPIDPEAILFRAMGKPFDFELLNITHWSHHQSVARKWRDDRVFLLGDSAHLFAPTGGVGMNTGIGDACDLAWKLEAVLKGWGGPRLLDSYERERKPIAVRNSIVSATNSDKTDMVMDETPEGIDLPGEAAALDRAELGRKIRWLSRQFSSAGVHLGYRYVASDIIVADGTLEPADDPSRLTPSTWPGSRAPHAWLDDGRSTLDLVGDIFVLLVLANETTELPSLIDAFAQAGVPVRVERIADPEIAALYEQPFVLVRPDGHVGWRGAGEPDDPAAIVRTLTGW</sequence>
<dbReference type="Gene3D" id="3.30.9.10">
    <property type="entry name" value="D-Amino Acid Oxidase, subunit A, domain 2"/>
    <property type="match status" value="1"/>
</dbReference>
<name>A0A2S8B9N9_9SPHN</name>
<dbReference type="Proteomes" id="UP000238954">
    <property type="component" value="Chromosome"/>
</dbReference>
<dbReference type="AlphaFoldDB" id="A0A2S8B9N9"/>
<dbReference type="GO" id="GO:0071949">
    <property type="term" value="F:FAD binding"/>
    <property type="evidence" value="ECO:0007669"/>
    <property type="project" value="InterPro"/>
</dbReference>
<comment type="cofactor">
    <cofactor evidence="1">
        <name>FAD</name>
        <dbReference type="ChEBI" id="CHEBI:57692"/>
    </cofactor>
</comment>
<keyword evidence="3" id="KW-0274">FAD</keyword>